<accession>A0ACD5WIB0</accession>
<protein>
    <submittedName>
        <fullName evidence="1">Uncharacterized protein</fullName>
    </submittedName>
</protein>
<reference evidence="1" key="2">
    <citation type="submission" date="2025-09" db="UniProtKB">
        <authorList>
            <consortium name="EnsemblPlants"/>
        </authorList>
    </citation>
    <scope>IDENTIFICATION</scope>
</reference>
<organism evidence="1 2">
    <name type="scientific">Avena sativa</name>
    <name type="common">Oat</name>
    <dbReference type="NCBI Taxonomy" id="4498"/>
    <lineage>
        <taxon>Eukaryota</taxon>
        <taxon>Viridiplantae</taxon>
        <taxon>Streptophyta</taxon>
        <taxon>Embryophyta</taxon>
        <taxon>Tracheophyta</taxon>
        <taxon>Spermatophyta</taxon>
        <taxon>Magnoliopsida</taxon>
        <taxon>Liliopsida</taxon>
        <taxon>Poales</taxon>
        <taxon>Poaceae</taxon>
        <taxon>BOP clade</taxon>
        <taxon>Pooideae</taxon>
        <taxon>Poodae</taxon>
        <taxon>Poeae</taxon>
        <taxon>Poeae Chloroplast Group 1 (Aveneae type)</taxon>
        <taxon>Aveninae</taxon>
        <taxon>Avena</taxon>
    </lineage>
</organism>
<evidence type="ECO:0000313" key="2">
    <source>
        <dbReference type="Proteomes" id="UP001732700"/>
    </source>
</evidence>
<name>A0ACD5WIB0_AVESA</name>
<keyword evidence="2" id="KW-1185">Reference proteome</keyword>
<proteinExistence type="predicted"/>
<sequence length="329" mass="36681">MENVQYHHKQDAIRRSVSPLPPPPPSSPPLSPESAAAEALANARWTPTVEQINVLEGLYREGMRTPSAEQIQRLTARLREHGPIEGKNIFYWFQNHKARQRQRQKQQTFDYFARQFQRPQPLPMLHHRAPGHPFPRAAPTQMMMTQAPPQHPASNRSEVMYIQQQQQQQQQAYMAGQAAVQAAYYSQAQQPPHYPRMDKQPRDIVRAQLPPSGAMYYHEHPAPTNGAGTQQQPRALHSSPATGGGYKAAADARPVQPQTLNLFPLHPTFAQREKKKTRRPRTASSAMPSASASTSAASFSRESEGGGSHSGEASVPPFYDFFSLGSGGR</sequence>
<evidence type="ECO:0000313" key="1">
    <source>
        <dbReference type="EnsemblPlants" id="AVESA.00010b.r2.4AG0636790.1.CDS"/>
    </source>
</evidence>
<reference evidence="1" key="1">
    <citation type="submission" date="2021-05" db="EMBL/GenBank/DDBJ databases">
        <authorList>
            <person name="Scholz U."/>
            <person name="Mascher M."/>
            <person name="Fiebig A."/>
        </authorList>
    </citation>
    <scope>NUCLEOTIDE SEQUENCE [LARGE SCALE GENOMIC DNA]</scope>
</reference>
<dbReference type="EnsemblPlants" id="AVESA.00010b.r2.4AG0636790.1">
    <property type="protein sequence ID" value="AVESA.00010b.r2.4AG0636790.1.CDS"/>
    <property type="gene ID" value="AVESA.00010b.r2.4AG0636790"/>
</dbReference>
<dbReference type="Proteomes" id="UP001732700">
    <property type="component" value="Chromosome 4A"/>
</dbReference>